<evidence type="ECO:0000313" key="2">
    <source>
        <dbReference type="Proteomes" id="UP000018901"/>
    </source>
</evidence>
<dbReference type="Proteomes" id="UP000018901">
    <property type="component" value="Chromosome"/>
</dbReference>
<sequence length="228" mass="25557">MMINIFSTPKVSINPLIAFVEATERRKISIVKGQKKPSIFKVAPYATARVAMKNYVKGDFNEECIYDAIKRLKSRSVSSEWARNNVENSILALRHFIGINFPSRVGKIHCSFSKPENKDCLCAGVQITVAPDLIMRWEDNGNRYVGAIKFRIVKNKLNFTAGRLAASLLSYYLQKSVAEPGEIVDNAHCFFVDVMDDIIYPAPLDISPSLGIINNACSEYSTLWNKVA</sequence>
<protein>
    <submittedName>
        <fullName evidence="1">Uncharacterized protein</fullName>
    </submittedName>
</protein>
<dbReference type="AlphaFoldDB" id="W0ES45"/>
<proteinExistence type="predicted"/>
<name>W0ES45_9BACT</name>
<keyword evidence="2" id="KW-1185">Reference proteome</keyword>
<accession>W0ES45</accession>
<dbReference type="eggNOG" id="ENOG5033H8J">
    <property type="taxonomic scope" value="Bacteria"/>
</dbReference>
<reference evidence="1 2" key="1">
    <citation type="submission" date="2013-12" db="EMBL/GenBank/DDBJ databases">
        <authorList>
            <consortium name="DOE Joint Genome Institute"/>
            <person name="Eisen J."/>
            <person name="Huntemann M."/>
            <person name="Han J."/>
            <person name="Chen A."/>
            <person name="Kyrpides N."/>
            <person name="Mavromatis K."/>
            <person name="Markowitz V."/>
            <person name="Palaniappan K."/>
            <person name="Ivanova N."/>
            <person name="Schaumberg A."/>
            <person name="Pati A."/>
            <person name="Liolios K."/>
            <person name="Nordberg H.P."/>
            <person name="Cantor M.N."/>
            <person name="Hua S.X."/>
            <person name="Woyke T."/>
        </authorList>
    </citation>
    <scope>NUCLEOTIDE SEQUENCE [LARGE SCALE GENOMIC DNA]</scope>
    <source>
        <strain evidence="2">DSM 18177</strain>
    </source>
</reference>
<organism evidence="1 2">
    <name type="scientific">Barnesiella viscericola DSM 18177</name>
    <dbReference type="NCBI Taxonomy" id="880074"/>
    <lineage>
        <taxon>Bacteria</taxon>
        <taxon>Pseudomonadati</taxon>
        <taxon>Bacteroidota</taxon>
        <taxon>Bacteroidia</taxon>
        <taxon>Bacteroidales</taxon>
        <taxon>Barnesiellaceae</taxon>
        <taxon>Barnesiella</taxon>
    </lineage>
</organism>
<evidence type="ECO:0000313" key="1">
    <source>
        <dbReference type="EMBL" id="AHF13630.1"/>
    </source>
</evidence>
<dbReference type="EMBL" id="CP007034">
    <property type="protein sequence ID" value="AHF13630.1"/>
    <property type="molecule type" value="Genomic_DNA"/>
</dbReference>
<gene>
    <name evidence="1" type="ORF">BARVI_03005</name>
</gene>
<dbReference type="KEGG" id="bvs:BARVI_03005"/>
<dbReference type="HOGENOM" id="CLU_1212874_0_0_10"/>